<dbReference type="Proteomes" id="UP000292262">
    <property type="component" value="Unassembled WGS sequence"/>
</dbReference>
<dbReference type="EMBL" id="SGXE01000003">
    <property type="protein sequence ID" value="RZS92517.1"/>
    <property type="molecule type" value="Genomic_DNA"/>
</dbReference>
<protein>
    <submittedName>
        <fullName evidence="1">Uncharacterized protein</fullName>
    </submittedName>
</protein>
<comment type="caution">
    <text evidence="1">The sequence shown here is derived from an EMBL/GenBank/DDBJ whole genome shotgun (WGS) entry which is preliminary data.</text>
</comment>
<dbReference type="OrthoDB" id="5177801at2"/>
<gene>
    <name evidence="1" type="ORF">EV197_2655</name>
</gene>
<accession>A0A4Q7NZ34</accession>
<reference evidence="1 2" key="1">
    <citation type="submission" date="2019-02" db="EMBL/GenBank/DDBJ databases">
        <title>Genomic Encyclopedia of Type Strains, Phase IV (KMG-IV): sequencing the most valuable type-strain genomes for metagenomic binning, comparative biology and taxonomic classification.</title>
        <authorList>
            <person name="Goeker M."/>
        </authorList>
    </citation>
    <scope>NUCLEOTIDE SEQUENCE [LARGE SCALE GENOMIC DNA]</scope>
    <source>
        <strain evidence="1 2">DSM 17196</strain>
    </source>
</reference>
<organism evidence="1 2">
    <name type="scientific">Aquimarina brevivitae</name>
    <dbReference type="NCBI Taxonomy" id="323412"/>
    <lineage>
        <taxon>Bacteria</taxon>
        <taxon>Pseudomonadati</taxon>
        <taxon>Bacteroidota</taxon>
        <taxon>Flavobacteriia</taxon>
        <taxon>Flavobacteriales</taxon>
        <taxon>Flavobacteriaceae</taxon>
        <taxon>Aquimarina</taxon>
    </lineage>
</organism>
<sequence>MAFKILYKTLFNVHVLHSYFLNNGEEMFSSMPGDEQKKLLATYNYQEFLNILPTPACKESLRNHGLVYRQQNDRILVLAKVEEQGDDYKTVIRLPEDLQLNFYIYKKDYLFDNYTFLKSRENRFFYFTNAKPAAESNPYAYIPAFTDTDLISEDFLLTEAVTRQVWYDIQINNQNTTTGSEVQLMLELGPSDITTPAGQLIINQSIEGAKSKGLLGVLSLKMIGDNAIDLITVDDTDPQDIKSLVIDPVPSFKLHFDNQKTIWKFINKAAAEELETSSLKPLTLKGFIEIDPDTDITPPLPSDIEKYKFPNPTADIIKSVTDENTNITTTYSEIFI</sequence>
<dbReference type="AlphaFoldDB" id="A0A4Q7NZ34"/>
<proteinExistence type="predicted"/>
<evidence type="ECO:0000313" key="1">
    <source>
        <dbReference type="EMBL" id="RZS92517.1"/>
    </source>
</evidence>
<keyword evidence="2" id="KW-1185">Reference proteome</keyword>
<evidence type="ECO:0000313" key="2">
    <source>
        <dbReference type="Proteomes" id="UP000292262"/>
    </source>
</evidence>
<name>A0A4Q7NZ34_9FLAO</name>
<dbReference type="RefSeq" id="WP_130287196.1">
    <property type="nucleotide sequence ID" value="NZ_SGXE01000003.1"/>
</dbReference>